<reference evidence="1 2" key="1">
    <citation type="submission" date="2023-07" db="EMBL/GenBank/DDBJ databases">
        <title>Genomic Encyclopedia of Type Strains, Phase IV (KMG-IV): sequencing the most valuable type-strain genomes for metagenomic binning, comparative biology and taxonomic classification.</title>
        <authorList>
            <person name="Goeker M."/>
        </authorList>
    </citation>
    <scope>NUCLEOTIDE SEQUENCE [LARGE SCALE GENOMIC DNA]</scope>
    <source>
        <strain evidence="1 2">DSM 29005</strain>
    </source>
</reference>
<comment type="caution">
    <text evidence="1">The sequence shown here is derived from an EMBL/GenBank/DDBJ whole genome shotgun (WGS) entry which is preliminary data.</text>
</comment>
<sequence>MNKYKILFLDIDGTVLRPDDTIEKSTKQAIAEVKNKGIEVFLATGRPLHEISHIAEELNIDSYIGYNGAYAIYKGKDIFKSPMNEQTVNTYIDIAKNNGHELVLYTHEKNYFSNLESPIVQEFLQAFHLQYNEQFTPEVTPHILGITLIQLSKHDPKLYEKADRTIHLSQVNVDGLRHCYDVIQDRVNKGVAVQSILDHLHIPVKAAIAFGDGMNDKEMLSLVGEGFAMGNGHPELFQYAKHKTTKVTESGIYNGLKTLGLVE</sequence>
<dbReference type="Proteomes" id="UP001234495">
    <property type="component" value="Unassembled WGS sequence"/>
</dbReference>
<dbReference type="PROSITE" id="PS01229">
    <property type="entry name" value="COF_2"/>
    <property type="match status" value="1"/>
</dbReference>
<dbReference type="Gene3D" id="3.30.1240.10">
    <property type="match status" value="1"/>
</dbReference>
<name>A0ABT9ZAJ1_9BACI</name>
<dbReference type="PANTHER" id="PTHR10000">
    <property type="entry name" value="PHOSPHOSERINE PHOSPHATASE"/>
    <property type="match status" value="1"/>
</dbReference>
<dbReference type="Gene3D" id="3.40.50.1000">
    <property type="entry name" value="HAD superfamily/HAD-like"/>
    <property type="match status" value="1"/>
</dbReference>
<dbReference type="PANTHER" id="PTHR10000:SF25">
    <property type="entry name" value="PHOSPHATASE YKRA-RELATED"/>
    <property type="match status" value="1"/>
</dbReference>
<dbReference type="SFLD" id="SFLDG01140">
    <property type="entry name" value="C2.B:_Phosphomannomutase_and_P"/>
    <property type="match status" value="1"/>
</dbReference>
<evidence type="ECO:0000313" key="1">
    <source>
        <dbReference type="EMBL" id="MDQ0229269.1"/>
    </source>
</evidence>
<dbReference type="InterPro" id="IPR023214">
    <property type="entry name" value="HAD_sf"/>
</dbReference>
<dbReference type="NCBIfam" id="TIGR00099">
    <property type="entry name" value="Cof-subfamily"/>
    <property type="match status" value="1"/>
</dbReference>
<dbReference type="RefSeq" id="WP_307336708.1">
    <property type="nucleotide sequence ID" value="NZ_JAUSUD010000002.1"/>
</dbReference>
<proteinExistence type="predicted"/>
<dbReference type="InterPro" id="IPR036412">
    <property type="entry name" value="HAD-like_sf"/>
</dbReference>
<gene>
    <name evidence="1" type="ORF">J2S19_000520</name>
</gene>
<protein>
    <submittedName>
        <fullName evidence="1">Cof subfamily protein (Haloacid dehalogenase superfamily)</fullName>
    </submittedName>
</protein>
<dbReference type="Pfam" id="PF08282">
    <property type="entry name" value="Hydrolase_3"/>
    <property type="match status" value="1"/>
</dbReference>
<dbReference type="NCBIfam" id="TIGR01484">
    <property type="entry name" value="HAD-SF-IIB"/>
    <property type="match status" value="1"/>
</dbReference>
<dbReference type="SUPFAM" id="SSF56784">
    <property type="entry name" value="HAD-like"/>
    <property type="match status" value="1"/>
</dbReference>
<evidence type="ECO:0000313" key="2">
    <source>
        <dbReference type="Proteomes" id="UP001234495"/>
    </source>
</evidence>
<keyword evidence="2" id="KW-1185">Reference proteome</keyword>
<dbReference type="InterPro" id="IPR000150">
    <property type="entry name" value="Cof"/>
</dbReference>
<organism evidence="1 2">
    <name type="scientific">Metabacillus malikii</name>
    <dbReference type="NCBI Taxonomy" id="1504265"/>
    <lineage>
        <taxon>Bacteria</taxon>
        <taxon>Bacillati</taxon>
        <taxon>Bacillota</taxon>
        <taxon>Bacilli</taxon>
        <taxon>Bacillales</taxon>
        <taxon>Bacillaceae</taxon>
        <taxon>Metabacillus</taxon>
    </lineage>
</organism>
<dbReference type="SFLD" id="SFLDS00003">
    <property type="entry name" value="Haloacid_Dehalogenase"/>
    <property type="match status" value="1"/>
</dbReference>
<dbReference type="InterPro" id="IPR006379">
    <property type="entry name" value="HAD-SF_hydro_IIB"/>
</dbReference>
<dbReference type="EMBL" id="JAUSUD010000002">
    <property type="protein sequence ID" value="MDQ0229269.1"/>
    <property type="molecule type" value="Genomic_DNA"/>
</dbReference>
<accession>A0ABT9ZAJ1</accession>